<dbReference type="SUPFAM" id="SSF46689">
    <property type="entry name" value="Homeodomain-like"/>
    <property type="match status" value="1"/>
</dbReference>
<name>A0AAE3GD27_9PSEU</name>
<dbReference type="PANTHER" id="PTHR30055:SF209">
    <property type="entry name" value="POSSIBLE TRANSCRIPTIONAL REGULATORY PROTEIN (PROBABLY TETR-FAMILY)"/>
    <property type="match status" value="1"/>
</dbReference>
<organism evidence="4 5">
    <name type="scientific">Goodfellowiella coeruleoviolacea</name>
    <dbReference type="NCBI Taxonomy" id="334858"/>
    <lineage>
        <taxon>Bacteria</taxon>
        <taxon>Bacillati</taxon>
        <taxon>Actinomycetota</taxon>
        <taxon>Actinomycetes</taxon>
        <taxon>Pseudonocardiales</taxon>
        <taxon>Pseudonocardiaceae</taxon>
        <taxon>Goodfellowiella</taxon>
    </lineage>
</organism>
<comment type="caution">
    <text evidence="4">The sequence shown here is derived from an EMBL/GenBank/DDBJ whole genome shotgun (WGS) entry which is preliminary data.</text>
</comment>
<sequence length="238" mass="25081">MAVRDQILRVAARLLAESGGESLSIRAVCSAAGVGVPTLHHYFRDRQGLLDAVVAHGFEQYLTTKQAVVTTEDAVADLRRYWDNHVAFGLAHPTLYRLMYGSAYPSRRPAAADEVYRLLLRALHRAARSRRLRVPPDTAAQLISAAAVGVTLTLIRKTGQNGTGDLADRAWAAVLAAIGTAAEPGPGQPAAGAAPAAQAVALLAALDSQPSSVLSPTENALLHEWLTRLASAAVTHSG</sequence>
<dbReference type="AlphaFoldDB" id="A0AAE3GD27"/>
<feature type="DNA-binding region" description="H-T-H motif" evidence="2">
    <location>
        <begin position="24"/>
        <end position="43"/>
    </location>
</feature>
<protein>
    <submittedName>
        <fullName evidence="4">Transcriptional regulator, TetR family</fullName>
    </submittedName>
</protein>
<evidence type="ECO:0000313" key="4">
    <source>
        <dbReference type="EMBL" id="MCP2166076.1"/>
    </source>
</evidence>
<reference evidence="4" key="1">
    <citation type="submission" date="2022-06" db="EMBL/GenBank/DDBJ databases">
        <title>Genomic Encyclopedia of Archaeal and Bacterial Type Strains, Phase II (KMG-II): from individual species to whole genera.</title>
        <authorList>
            <person name="Goeker M."/>
        </authorList>
    </citation>
    <scope>NUCLEOTIDE SEQUENCE</scope>
    <source>
        <strain evidence="4">DSM 43935</strain>
    </source>
</reference>
<feature type="domain" description="HTH tetR-type" evidence="3">
    <location>
        <begin position="1"/>
        <end position="61"/>
    </location>
</feature>
<keyword evidence="1 2" id="KW-0238">DNA-binding</keyword>
<dbReference type="PRINTS" id="PR00455">
    <property type="entry name" value="HTHTETR"/>
</dbReference>
<evidence type="ECO:0000256" key="1">
    <source>
        <dbReference type="ARBA" id="ARBA00023125"/>
    </source>
</evidence>
<keyword evidence="5" id="KW-1185">Reference proteome</keyword>
<proteinExistence type="predicted"/>
<dbReference type="Gene3D" id="1.10.10.60">
    <property type="entry name" value="Homeodomain-like"/>
    <property type="match status" value="1"/>
</dbReference>
<dbReference type="GO" id="GO:0003700">
    <property type="term" value="F:DNA-binding transcription factor activity"/>
    <property type="evidence" value="ECO:0007669"/>
    <property type="project" value="TreeGrafter"/>
</dbReference>
<dbReference type="GO" id="GO:0000976">
    <property type="term" value="F:transcription cis-regulatory region binding"/>
    <property type="evidence" value="ECO:0007669"/>
    <property type="project" value="TreeGrafter"/>
</dbReference>
<evidence type="ECO:0000259" key="3">
    <source>
        <dbReference type="PROSITE" id="PS50977"/>
    </source>
</evidence>
<evidence type="ECO:0000256" key="2">
    <source>
        <dbReference type="PROSITE-ProRule" id="PRU00335"/>
    </source>
</evidence>
<dbReference type="InterPro" id="IPR050109">
    <property type="entry name" value="HTH-type_TetR-like_transc_reg"/>
</dbReference>
<dbReference type="InterPro" id="IPR001647">
    <property type="entry name" value="HTH_TetR"/>
</dbReference>
<accession>A0AAE3GD27</accession>
<dbReference type="InterPro" id="IPR036271">
    <property type="entry name" value="Tet_transcr_reg_TetR-rel_C_sf"/>
</dbReference>
<gene>
    <name evidence="4" type="ORF">LX83_002935</name>
</gene>
<dbReference type="PROSITE" id="PS50977">
    <property type="entry name" value="HTH_TETR_2"/>
    <property type="match status" value="1"/>
</dbReference>
<evidence type="ECO:0000313" key="5">
    <source>
        <dbReference type="Proteomes" id="UP001206128"/>
    </source>
</evidence>
<dbReference type="InterPro" id="IPR009057">
    <property type="entry name" value="Homeodomain-like_sf"/>
</dbReference>
<dbReference type="EMBL" id="JAMTCK010000006">
    <property type="protein sequence ID" value="MCP2166076.1"/>
    <property type="molecule type" value="Genomic_DNA"/>
</dbReference>
<dbReference type="Gene3D" id="1.10.357.10">
    <property type="entry name" value="Tetracycline Repressor, domain 2"/>
    <property type="match status" value="1"/>
</dbReference>
<dbReference type="PANTHER" id="PTHR30055">
    <property type="entry name" value="HTH-TYPE TRANSCRIPTIONAL REGULATOR RUTR"/>
    <property type="match status" value="1"/>
</dbReference>
<dbReference type="SUPFAM" id="SSF48498">
    <property type="entry name" value="Tetracyclin repressor-like, C-terminal domain"/>
    <property type="match status" value="1"/>
</dbReference>
<dbReference type="Pfam" id="PF00440">
    <property type="entry name" value="TetR_N"/>
    <property type="match status" value="1"/>
</dbReference>
<dbReference type="Proteomes" id="UP001206128">
    <property type="component" value="Unassembled WGS sequence"/>
</dbReference>